<name>K9GCG2_PEND2</name>
<dbReference type="HOGENOM" id="CLU_009377_1_1_1"/>
<dbReference type="OMA" id="CKPSLCW"/>
<dbReference type="InParanoid" id="K9GCG2"/>
<protein>
    <submittedName>
        <fullName evidence="5">C6 transcription factor, putative</fullName>
    </submittedName>
</protein>
<organism evidence="5 6">
    <name type="scientific">Penicillium digitatum (strain PHI26 / CECT 20796)</name>
    <name type="common">Green mold</name>
    <dbReference type="NCBI Taxonomy" id="1170229"/>
    <lineage>
        <taxon>Eukaryota</taxon>
        <taxon>Fungi</taxon>
        <taxon>Dikarya</taxon>
        <taxon>Ascomycota</taxon>
        <taxon>Pezizomycotina</taxon>
        <taxon>Eurotiomycetes</taxon>
        <taxon>Eurotiomycetidae</taxon>
        <taxon>Eurotiales</taxon>
        <taxon>Aspergillaceae</taxon>
        <taxon>Penicillium</taxon>
    </lineage>
</organism>
<dbReference type="STRING" id="1170229.K9GCG2"/>
<keyword evidence="1" id="KW-0539">Nucleus</keyword>
<comment type="caution">
    <text evidence="5">The sequence shown here is derived from an EMBL/GenBank/DDBJ whole genome shotgun (WGS) entry which is preliminary data.</text>
</comment>
<feature type="region of interest" description="Disordered" evidence="3">
    <location>
        <begin position="44"/>
        <end position="100"/>
    </location>
</feature>
<dbReference type="GO" id="GO:0008270">
    <property type="term" value="F:zinc ion binding"/>
    <property type="evidence" value="ECO:0007669"/>
    <property type="project" value="InterPro"/>
</dbReference>
<keyword evidence="6" id="KW-1185">Reference proteome</keyword>
<sequence>MDTFSVINAVSESEKKIDMIEERLASIERTLQQLAKNASQLQGFVAPPNSREPRFVPSPQKSTPSQPLSTTPKPANPKGPLYLANPTIEQHDSSSGFEGSSSLTAHGAYASAFLESAVSKGSPQVLSSPKISEALSSLKQLVGIQNQRREADLWGSQPPTKNARFGVRRDIRDLKMPPLSVVLDMLRKTQETPPAFFGGYVPFLSLKFFTEKCREVYFCIDDYSDAAFVITNFGMYSFFYEYGATEKDANVREDYLHCIEMCRDNLETALANLNILMPANQESIMALALGAMHALEISKPSVGWTLASTAMNLCQTLGYHRFTSMEHDSLPVQRQKQDLFWAVYAILNMMSLRLGRASSIQNYDISLPPLDENPEIPQPWGPVCVWWTKSAIIQSEVYQYLYSPEALQKPENERVTHARRLAAEMQSDVMEPFEKFMSSEPKVSEMDMMYLATDKVSRLAIMTLIYRAIPAPIDSDRVATFIPECIETAREALEIHRQCVAALQETDDFIRISYMHWGILLSPFVPFIIIFCNIITNSNGDDLALLEEFVASLRPLSTFSQSIDRLHTLCSVLGTVARLYFEANTRTQTATDRYQNLFDVGQEFDVYLSALGLAPTNPLNPLNSGTSQMGHSQGYFQADHLAMNVNSAEFPEQHVGGFSAPVDSSQVQEQDSGTATQLGNWFWGNQYMMGLLEEDLSQFNPGQP</sequence>
<dbReference type="Pfam" id="PF04082">
    <property type="entry name" value="Fungal_trans"/>
    <property type="match status" value="1"/>
</dbReference>
<dbReference type="EMBL" id="AKCT01000216">
    <property type="protein sequence ID" value="EKV10931.1"/>
    <property type="molecule type" value="Genomic_DNA"/>
</dbReference>
<dbReference type="PANTHER" id="PTHR46910:SF5">
    <property type="entry name" value="ZN(II)2CYS6 TRANSCRIPTION FACTOR (EUROFUNG)"/>
    <property type="match status" value="1"/>
</dbReference>
<gene>
    <name evidence="5" type="ORF">PDIG_54190</name>
</gene>
<evidence type="ECO:0000256" key="1">
    <source>
        <dbReference type="ARBA" id="ARBA00023242"/>
    </source>
</evidence>
<dbReference type="InterPro" id="IPR050987">
    <property type="entry name" value="AtrR-like"/>
</dbReference>
<reference evidence="6" key="1">
    <citation type="journal article" date="2012" name="BMC Genomics">
        <title>Genome sequence of the necrotrophic fungus Penicillium digitatum, the main postharvest pathogen of citrus.</title>
        <authorList>
            <person name="Marcet-Houben M."/>
            <person name="Ballester A.-R."/>
            <person name="de la Fuente B."/>
            <person name="Harries E."/>
            <person name="Marcos J.F."/>
            <person name="Gonzalez-Candelas L."/>
            <person name="Gabaldon T."/>
        </authorList>
    </citation>
    <scope>NUCLEOTIDE SEQUENCE [LARGE SCALE GENOMIC DNA]</scope>
    <source>
        <strain evidence="6">PHI26 / CECT 20796</strain>
    </source>
</reference>
<dbReference type="SMART" id="SM00906">
    <property type="entry name" value="Fungal_trans"/>
    <property type="match status" value="1"/>
</dbReference>
<dbReference type="eggNOG" id="ENOG502RYZ8">
    <property type="taxonomic scope" value="Eukaryota"/>
</dbReference>
<proteinExistence type="predicted"/>
<dbReference type="GO" id="GO:0006351">
    <property type="term" value="P:DNA-templated transcription"/>
    <property type="evidence" value="ECO:0007669"/>
    <property type="project" value="InterPro"/>
</dbReference>
<evidence type="ECO:0000256" key="2">
    <source>
        <dbReference type="SAM" id="Coils"/>
    </source>
</evidence>
<dbReference type="GO" id="GO:0003677">
    <property type="term" value="F:DNA binding"/>
    <property type="evidence" value="ECO:0007669"/>
    <property type="project" value="InterPro"/>
</dbReference>
<feature type="coiled-coil region" evidence="2">
    <location>
        <begin position="10"/>
        <end position="37"/>
    </location>
</feature>
<dbReference type="PANTHER" id="PTHR46910">
    <property type="entry name" value="TRANSCRIPTION FACTOR PDR1"/>
    <property type="match status" value="1"/>
</dbReference>
<dbReference type="CDD" id="cd12148">
    <property type="entry name" value="fungal_TF_MHR"/>
    <property type="match status" value="1"/>
</dbReference>
<keyword evidence="2" id="KW-0175">Coiled coil</keyword>
<evidence type="ECO:0000313" key="5">
    <source>
        <dbReference type="EMBL" id="EKV10931.1"/>
    </source>
</evidence>
<dbReference type="InterPro" id="IPR007219">
    <property type="entry name" value="XnlR_reg_dom"/>
</dbReference>
<accession>K9GCG2</accession>
<evidence type="ECO:0000259" key="4">
    <source>
        <dbReference type="SMART" id="SM00906"/>
    </source>
</evidence>
<feature type="compositionally biased region" description="Polar residues" evidence="3">
    <location>
        <begin position="59"/>
        <end position="73"/>
    </location>
</feature>
<dbReference type="OrthoDB" id="103819at2759"/>
<dbReference type="GO" id="GO:0003700">
    <property type="term" value="F:DNA-binding transcription factor activity"/>
    <property type="evidence" value="ECO:0007669"/>
    <property type="project" value="InterPro"/>
</dbReference>
<evidence type="ECO:0000256" key="3">
    <source>
        <dbReference type="SAM" id="MobiDB-lite"/>
    </source>
</evidence>
<dbReference type="Proteomes" id="UP000009882">
    <property type="component" value="Unassembled WGS sequence"/>
</dbReference>
<dbReference type="AlphaFoldDB" id="K9GCG2"/>
<evidence type="ECO:0000313" key="6">
    <source>
        <dbReference type="Proteomes" id="UP000009882"/>
    </source>
</evidence>
<feature type="domain" description="Xylanolytic transcriptional activator regulatory" evidence="4">
    <location>
        <begin position="303"/>
        <end position="375"/>
    </location>
</feature>